<feature type="compositionally biased region" description="Basic and acidic residues" evidence="1">
    <location>
        <begin position="53"/>
        <end position="67"/>
    </location>
</feature>
<sequence>MRLTASGRTGLRRPFRMSVAALALAAALPGTTARAQYVERPGYGPAPAYEDPGYERGYRRPPRRAERGPVGFNCDAIQQGLSGPKPFSCPLPGPRPLGARCFCDLPIASFSPPQTAVGQVVP</sequence>
<keyword evidence="2" id="KW-0732">Signal</keyword>
<feature type="region of interest" description="Disordered" evidence="1">
    <location>
        <begin position="40"/>
        <end position="71"/>
    </location>
</feature>
<name>A0A6B9FEW9_9HYPH</name>
<dbReference type="OrthoDB" id="7999888at2"/>
<organism evidence="3 4">
    <name type="scientific">Methylobacterium mesophilicum SR1.6/6</name>
    <dbReference type="NCBI Taxonomy" id="908290"/>
    <lineage>
        <taxon>Bacteria</taxon>
        <taxon>Pseudomonadati</taxon>
        <taxon>Pseudomonadota</taxon>
        <taxon>Alphaproteobacteria</taxon>
        <taxon>Hyphomicrobiales</taxon>
        <taxon>Methylobacteriaceae</taxon>
        <taxon>Methylobacterium</taxon>
    </lineage>
</organism>
<evidence type="ECO:0000313" key="4">
    <source>
        <dbReference type="Proteomes" id="UP000012488"/>
    </source>
</evidence>
<proteinExistence type="predicted"/>
<reference evidence="3 4" key="1">
    <citation type="journal article" date="2012" name="Genet. Mol. Biol.">
        <title>Analysis of 16S rRNA and mxaF genes revealing insights into Methylobacterium niche-specific plant association.</title>
        <authorList>
            <person name="Dourado M.N."/>
            <person name="Andreote F.D."/>
            <person name="Dini-Andreote F."/>
            <person name="Conti R."/>
            <person name="Araujo J.M."/>
            <person name="Araujo W.L."/>
        </authorList>
    </citation>
    <scope>NUCLEOTIDE SEQUENCE [LARGE SCALE GENOMIC DNA]</scope>
    <source>
        <strain evidence="3 4">SR1.6/6</strain>
    </source>
</reference>
<protein>
    <submittedName>
        <fullName evidence="3">Uncharacterized protein</fullName>
    </submittedName>
</protein>
<dbReference type="AlphaFoldDB" id="A0A6B9FEW9"/>
<evidence type="ECO:0000256" key="2">
    <source>
        <dbReference type="SAM" id="SignalP"/>
    </source>
</evidence>
<gene>
    <name evidence="3" type="ORF">MMSR116_02795</name>
</gene>
<feature type="signal peptide" evidence="2">
    <location>
        <begin position="1"/>
        <end position="35"/>
    </location>
</feature>
<feature type="chain" id="PRO_5025533047" evidence="2">
    <location>
        <begin position="36"/>
        <end position="122"/>
    </location>
</feature>
<dbReference type="RefSeq" id="WP_010683861.1">
    <property type="nucleotide sequence ID" value="NZ_CP043538.1"/>
</dbReference>
<dbReference type="Proteomes" id="UP000012488">
    <property type="component" value="Chromosome"/>
</dbReference>
<evidence type="ECO:0000313" key="3">
    <source>
        <dbReference type="EMBL" id="QGY00942.1"/>
    </source>
</evidence>
<reference evidence="3 4" key="2">
    <citation type="journal article" date="2013" name="Genome Announc.">
        <title>Draft Genome Sequence of Methylobacterium mesophilicum Strain SR1.6/6, Isolated from Citrus sinensis.</title>
        <authorList>
            <person name="Marinho Almeida D."/>
            <person name="Dini-Andreote F."/>
            <person name="Camargo Neves A.A."/>
            <person name="Juca Ramos R.T."/>
            <person name="Andreote F.D."/>
            <person name="Carneiro A.R."/>
            <person name="Oliveira de Souza Lima A."/>
            <person name="Caracciolo Gomes de Sa P.H."/>
            <person name="Ribeiro Barbosa M.S."/>
            <person name="Araujo W.L."/>
            <person name="Silva A."/>
        </authorList>
    </citation>
    <scope>NUCLEOTIDE SEQUENCE [LARGE SCALE GENOMIC DNA]</scope>
    <source>
        <strain evidence="3 4">SR1.6/6</strain>
    </source>
</reference>
<accession>A0A6B9FEW9</accession>
<evidence type="ECO:0000256" key="1">
    <source>
        <dbReference type="SAM" id="MobiDB-lite"/>
    </source>
</evidence>
<dbReference type="KEGG" id="mmes:MMSR116_02795"/>
<dbReference type="EMBL" id="CP043538">
    <property type="protein sequence ID" value="QGY00942.1"/>
    <property type="molecule type" value="Genomic_DNA"/>
</dbReference>